<dbReference type="InterPro" id="IPR032675">
    <property type="entry name" value="LRR_dom_sf"/>
</dbReference>
<feature type="region of interest" description="Disordered" evidence="3">
    <location>
        <begin position="904"/>
        <end position="1118"/>
    </location>
</feature>
<feature type="compositionally biased region" description="Polar residues" evidence="3">
    <location>
        <begin position="1265"/>
        <end position="1284"/>
    </location>
</feature>
<feature type="compositionally biased region" description="Basic and acidic residues" evidence="3">
    <location>
        <begin position="995"/>
        <end position="1022"/>
    </location>
</feature>
<dbReference type="SUPFAM" id="SSF52058">
    <property type="entry name" value="L domain-like"/>
    <property type="match status" value="1"/>
</dbReference>
<feature type="region of interest" description="Disordered" evidence="3">
    <location>
        <begin position="533"/>
        <end position="556"/>
    </location>
</feature>
<reference evidence="6" key="2">
    <citation type="submission" date="2025-09" db="UniProtKB">
        <authorList>
            <consortium name="Ensembl"/>
        </authorList>
    </citation>
    <scope>IDENTIFICATION</scope>
</reference>
<dbReference type="Ensembl" id="ENSZALT00000023168.1">
    <property type="protein sequence ID" value="ENSZALP00000017398.1"/>
    <property type="gene ID" value="ENSZALG00000014059.1"/>
</dbReference>
<dbReference type="Proteomes" id="UP000694413">
    <property type="component" value="Unassembled WGS sequence"/>
</dbReference>
<feature type="region of interest" description="Disordered" evidence="3">
    <location>
        <begin position="670"/>
        <end position="699"/>
    </location>
</feature>
<feature type="compositionally biased region" description="Basic and acidic residues" evidence="3">
    <location>
        <begin position="911"/>
        <end position="946"/>
    </location>
</feature>
<sequence>MDNYHLHVIAVVLYFNLPGSVGAKSQRILPATHRRSECRWDGQLLLNCSFTRMSAVPEDTSQTAVTADLSYNNIKTFVCSDGRNEEWMLKHLNLSNNLISELTLTTCTNLPNLETLNLSGNAIHTLTLEMPAPAHGSKKYSLVHRLLPALKVLSLERNNLNMVPRGLGLLQSLQTVHMSSNAIEQIDPKDFQNCSQLKDIDLRNNKITKIHPDAFRDLNKLQVVDLRENALTIPLPQILVSLNFFQLEVYFSKNAWIFNYRLNAFKEFFHFVFDSTRQKWSLSYNKSFVFSFISGNGVSWWTPKGRISKTHSLSHMTLDKMNNLVIYNAEKTAEGLYLCLFNTTKEKYLIYNIEVKEGVSAFLVRKTRDTLFREKNTEPNFALAVSLSVVITFVCAFCLGAFARPHLERLWRLMRRNKNSGSEHTYSNQAFSDETLSRDSSAKASTVYENVTGSGVHSPNPKAEYKKQSNTEINMKKMPVFSKAQTSTDSNESTNVYDTGLFFVRTDYQNSNKITPNSKIRNNSGLLHSEITKATSDSPERKGALSHKKPRHTRKFMQGRQSCEEQLCPNGNKNIPSDVGDFIPPSSFRRDADIEKLDIYETIDNFPTTEHDCKRTHSDEKDAAADIFGDSSSAEGAPFTMSDCSSLADFEVEHPGVSDNLPVCQSPLDEANTDSGTDKFVTPPESPNNTAELQQTGKNEDENSAYFETTINYGSDTTMQETASTYTDKSSGHMSVSDPDTVSSSSQEIPVTFDYFTNAESTEENSISDSFHSQRTDFGNMVLKLKPFPKYETEKTSEEDELQLSLFPREQHSLTFSNTEQKENAPAESTDEHTARNYPEKSHGEAGIKAESTEENSISDSFHSQRTDFGNMVHKLKPFPKYETEKTSIEDKLQLSLLPREPQHFLSFSHTEQKENAPAESTDEHTARNYPEKNHGEADIKAESTKENSISDSFHSQRTDFGNMVLKTEKTSVEDELQLSLLPREPQHSPTFSHTEQKENAPAESTDEHTARNSLEKNHGEADINAESTVSDYFHNQSKDFGTMAPKLKPFPKYETEKTSEEDELQLSLLPREPQHSPTFSHTEQKENAPAESTEEHTARNSPEKNHGEADITLQRNTSTSEDKGFIFAPIDTGLNEVVRKPLLLHSSQESSLQLLPEHTAKKHFMFVTQEDDLLPQEKQACADEMQGGSDEKNSDGFTELQESSNHSLPEEKQSCSPTAVVLHLHSSGKTQSEFAKNDPIQLDHGDEDAYSFSIPQGFFNESTPYSSCSFPQKPTGNTISESTDSSKMKDHTTLSELENHSAITGEHFQNSSENLSQKSQTNSRQDQFFVKKKRAFDGFANILQSRRTNFNS</sequence>
<keyword evidence="2" id="KW-0677">Repeat</keyword>
<evidence type="ECO:0000256" key="4">
    <source>
        <dbReference type="SAM" id="Phobius"/>
    </source>
</evidence>
<keyword evidence="5" id="KW-0732">Signal</keyword>
<proteinExistence type="predicted"/>
<organism evidence="6 7">
    <name type="scientific">Zonotrichia albicollis</name>
    <name type="common">White-throated sparrow</name>
    <name type="synonym">Fringilla albicollis</name>
    <dbReference type="NCBI Taxonomy" id="44394"/>
    <lineage>
        <taxon>Eukaryota</taxon>
        <taxon>Metazoa</taxon>
        <taxon>Chordata</taxon>
        <taxon>Craniata</taxon>
        <taxon>Vertebrata</taxon>
        <taxon>Euteleostomi</taxon>
        <taxon>Archelosauria</taxon>
        <taxon>Archosauria</taxon>
        <taxon>Dinosauria</taxon>
        <taxon>Saurischia</taxon>
        <taxon>Theropoda</taxon>
        <taxon>Coelurosauria</taxon>
        <taxon>Aves</taxon>
        <taxon>Neognathae</taxon>
        <taxon>Neoaves</taxon>
        <taxon>Telluraves</taxon>
        <taxon>Australaves</taxon>
        <taxon>Passeriformes</taxon>
        <taxon>Passerellidae</taxon>
        <taxon>Zonotrichia</taxon>
    </lineage>
</organism>
<feature type="signal peptide" evidence="5">
    <location>
        <begin position="1"/>
        <end position="22"/>
    </location>
</feature>
<dbReference type="SMART" id="SM00369">
    <property type="entry name" value="LRR_TYP"/>
    <property type="match status" value="6"/>
</dbReference>
<keyword evidence="1" id="KW-0433">Leucine-rich repeat</keyword>
<keyword evidence="4" id="KW-0812">Transmembrane</keyword>
<feature type="compositionally biased region" description="Low complexity" evidence="3">
    <location>
        <begin position="735"/>
        <end position="746"/>
    </location>
</feature>
<keyword evidence="7" id="KW-1185">Reference proteome</keyword>
<dbReference type="PROSITE" id="PS51450">
    <property type="entry name" value="LRR"/>
    <property type="match status" value="3"/>
</dbReference>
<feature type="transmembrane region" description="Helical" evidence="4">
    <location>
        <begin position="381"/>
        <end position="403"/>
    </location>
</feature>
<evidence type="ECO:0000313" key="6">
    <source>
        <dbReference type="Ensembl" id="ENSZALP00000017398.1"/>
    </source>
</evidence>
<protein>
    <submittedName>
        <fullName evidence="6">Leucine rich repeat containing 66</fullName>
    </submittedName>
</protein>
<name>A0A8D2N978_ZONAL</name>
<feature type="region of interest" description="Disordered" evidence="3">
    <location>
        <begin position="420"/>
        <end position="471"/>
    </location>
</feature>
<evidence type="ECO:0000313" key="7">
    <source>
        <dbReference type="Proteomes" id="UP000694413"/>
    </source>
</evidence>
<dbReference type="PANTHER" id="PTHR24369:SF213">
    <property type="entry name" value="INSULIN LIKE GROWTH FACTOR BINDING PROTEIN ACID LABILE SUBUNIT"/>
    <property type="match status" value="1"/>
</dbReference>
<evidence type="ECO:0000256" key="3">
    <source>
        <dbReference type="SAM" id="MobiDB-lite"/>
    </source>
</evidence>
<feature type="region of interest" description="Disordered" evidence="3">
    <location>
        <begin position="1184"/>
        <end position="1219"/>
    </location>
</feature>
<feature type="compositionally biased region" description="Polar residues" evidence="3">
    <location>
        <begin position="420"/>
        <end position="434"/>
    </location>
</feature>
<feature type="compositionally biased region" description="Polar residues" evidence="3">
    <location>
        <begin position="1026"/>
        <end position="1040"/>
    </location>
</feature>
<feature type="compositionally biased region" description="Polar residues" evidence="3">
    <location>
        <begin position="855"/>
        <end position="868"/>
    </location>
</feature>
<keyword evidence="4" id="KW-1133">Transmembrane helix</keyword>
<feature type="compositionally biased region" description="Polar residues" evidence="3">
    <location>
        <begin position="947"/>
        <end position="960"/>
    </location>
</feature>
<evidence type="ECO:0000256" key="2">
    <source>
        <dbReference type="ARBA" id="ARBA00022737"/>
    </source>
</evidence>
<evidence type="ECO:0000256" key="5">
    <source>
        <dbReference type="SAM" id="SignalP"/>
    </source>
</evidence>
<keyword evidence="4" id="KW-0472">Membrane</keyword>
<evidence type="ECO:0000256" key="1">
    <source>
        <dbReference type="ARBA" id="ARBA00022614"/>
    </source>
</evidence>
<feature type="compositionally biased region" description="Basic residues" evidence="3">
    <location>
        <begin position="544"/>
        <end position="556"/>
    </location>
</feature>
<feature type="compositionally biased region" description="Polar residues" evidence="3">
    <location>
        <begin position="687"/>
        <end position="697"/>
    </location>
</feature>
<feature type="compositionally biased region" description="Polar residues" evidence="3">
    <location>
        <begin position="442"/>
        <end position="457"/>
    </location>
</feature>
<dbReference type="Pfam" id="PF13855">
    <property type="entry name" value="LRR_8"/>
    <property type="match status" value="1"/>
</dbReference>
<dbReference type="InterPro" id="IPR050541">
    <property type="entry name" value="LRR_TM_domain-containing"/>
</dbReference>
<dbReference type="PANTHER" id="PTHR24369">
    <property type="entry name" value="ANTIGEN BSP, PUTATIVE-RELATED"/>
    <property type="match status" value="1"/>
</dbReference>
<dbReference type="InterPro" id="IPR003591">
    <property type="entry name" value="Leu-rich_rpt_typical-subtyp"/>
</dbReference>
<feature type="compositionally biased region" description="Basic and acidic residues" evidence="3">
    <location>
        <begin position="820"/>
        <end position="852"/>
    </location>
</feature>
<feature type="region of interest" description="Disordered" evidence="3">
    <location>
        <begin position="726"/>
        <end position="746"/>
    </location>
</feature>
<reference evidence="6" key="1">
    <citation type="submission" date="2025-08" db="UniProtKB">
        <authorList>
            <consortium name="Ensembl"/>
        </authorList>
    </citation>
    <scope>IDENTIFICATION</scope>
</reference>
<feature type="region of interest" description="Disordered" evidence="3">
    <location>
        <begin position="1265"/>
        <end position="1288"/>
    </location>
</feature>
<dbReference type="InterPro" id="IPR001611">
    <property type="entry name" value="Leu-rich_rpt"/>
</dbReference>
<accession>A0A8D2N978</accession>
<feature type="chain" id="PRO_5034660040" evidence="5">
    <location>
        <begin position="23"/>
        <end position="1353"/>
    </location>
</feature>
<dbReference type="Gene3D" id="3.80.10.10">
    <property type="entry name" value="Ribonuclease Inhibitor"/>
    <property type="match status" value="2"/>
</dbReference>
<feature type="compositionally biased region" description="Basic and acidic residues" evidence="3">
    <location>
        <begin position="1083"/>
        <end position="1110"/>
    </location>
</feature>
<dbReference type="GO" id="GO:0005886">
    <property type="term" value="C:plasma membrane"/>
    <property type="evidence" value="ECO:0007669"/>
    <property type="project" value="TreeGrafter"/>
</dbReference>
<gene>
    <name evidence="6" type="primary">LRRC66</name>
</gene>
<feature type="region of interest" description="Disordered" evidence="3">
    <location>
        <begin position="814"/>
        <end position="871"/>
    </location>
</feature>